<dbReference type="InterPro" id="IPR016195">
    <property type="entry name" value="Pol/histidinol_Pase-like"/>
</dbReference>
<dbReference type="PANTHER" id="PTHR39181">
    <property type="entry name" value="TYROSINE-PROTEIN PHOSPHATASE YWQE"/>
    <property type="match status" value="1"/>
</dbReference>
<comment type="similarity">
    <text evidence="1">Belongs to the metallo-dependent hydrolases superfamily. CpsB/CapC family.</text>
</comment>
<dbReference type="Proteomes" id="UP001251524">
    <property type="component" value="Unassembled WGS sequence"/>
</dbReference>
<evidence type="ECO:0000256" key="4">
    <source>
        <dbReference type="ARBA" id="ARBA00051722"/>
    </source>
</evidence>
<dbReference type="EC" id="3.1.3.48" evidence="2"/>
<dbReference type="InterPro" id="IPR016667">
    <property type="entry name" value="Caps_polysacc_synth_CpsB/CapC"/>
</dbReference>
<dbReference type="GO" id="GO:0004725">
    <property type="term" value="F:protein tyrosine phosphatase activity"/>
    <property type="evidence" value="ECO:0007669"/>
    <property type="project" value="UniProtKB-EC"/>
</dbReference>
<dbReference type="PANTHER" id="PTHR39181:SF1">
    <property type="entry name" value="TYROSINE-PROTEIN PHOSPHATASE YWQE"/>
    <property type="match status" value="1"/>
</dbReference>
<accession>A0ABU1WET8</accession>
<evidence type="ECO:0000313" key="6">
    <source>
        <dbReference type="Proteomes" id="UP001251524"/>
    </source>
</evidence>
<dbReference type="Gene3D" id="3.20.20.140">
    <property type="entry name" value="Metal-dependent hydrolases"/>
    <property type="match status" value="1"/>
</dbReference>
<proteinExistence type="inferred from homology"/>
<keyword evidence="6" id="KW-1185">Reference proteome</keyword>
<comment type="caution">
    <text evidence="5">The sequence shown here is derived from an EMBL/GenBank/DDBJ whole genome shotgun (WGS) entry which is preliminary data.</text>
</comment>
<gene>
    <name evidence="5" type="ORF">J2X06_003083</name>
</gene>
<comment type="catalytic activity">
    <reaction evidence="4">
        <text>O-phospho-L-tyrosyl-[protein] + H2O = L-tyrosyl-[protein] + phosphate</text>
        <dbReference type="Rhea" id="RHEA:10684"/>
        <dbReference type="Rhea" id="RHEA-COMP:10136"/>
        <dbReference type="Rhea" id="RHEA-COMP:20101"/>
        <dbReference type="ChEBI" id="CHEBI:15377"/>
        <dbReference type="ChEBI" id="CHEBI:43474"/>
        <dbReference type="ChEBI" id="CHEBI:46858"/>
        <dbReference type="ChEBI" id="CHEBI:61978"/>
        <dbReference type="EC" id="3.1.3.48"/>
    </reaction>
</comment>
<organism evidence="5 6">
    <name type="scientific">Lysobacter niastensis</name>
    <dbReference type="NCBI Taxonomy" id="380629"/>
    <lineage>
        <taxon>Bacteria</taxon>
        <taxon>Pseudomonadati</taxon>
        <taxon>Pseudomonadota</taxon>
        <taxon>Gammaproteobacteria</taxon>
        <taxon>Lysobacterales</taxon>
        <taxon>Lysobacteraceae</taxon>
        <taxon>Lysobacter</taxon>
    </lineage>
</organism>
<evidence type="ECO:0000256" key="3">
    <source>
        <dbReference type="ARBA" id="ARBA00022801"/>
    </source>
</evidence>
<evidence type="ECO:0000256" key="2">
    <source>
        <dbReference type="ARBA" id="ARBA00013064"/>
    </source>
</evidence>
<keyword evidence="3 5" id="KW-0378">Hydrolase</keyword>
<protein>
    <recommendedName>
        <fullName evidence="2">protein-tyrosine-phosphatase</fullName>
        <ecNumber evidence="2">3.1.3.48</ecNumber>
    </recommendedName>
</protein>
<evidence type="ECO:0000256" key="1">
    <source>
        <dbReference type="ARBA" id="ARBA00005750"/>
    </source>
</evidence>
<sequence length="328" mass="35883">MARIGCQGGEVQDWVQNRAIRESKRSRGARQSAQVRLRWLHWRGHQDGIAMFDLHCHMLPGIDDGATDLEMALEMARIAVADGIATIACTPHIYPGMYDNSAEGIRAAIAAFQAELDARGITLRLVEGADVHLAPALVADIRAGRVPTLAGSRYLLLEPPHHVAPPRFEDAVFELMTAGIVPVITHPERLSWVETHYELFTRLSKRGAWMQITAGALTGRFGRRVRYWGERFVGEGHAMVLATDAHHPTRRPPLLAEAREAAAALVGTTEATHLVETRPRGIVADQAPAALPPLPAGQPGFRARPSAATERDGAVFGRFLRSLRGRRG</sequence>
<name>A0ABU1WET8_9GAMM</name>
<dbReference type="Pfam" id="PF19567">
    <property type="entry name" value="CpsB_CapC"/>
    <property type="match status" value="1"/>
</dbReference>
<reference evidence="5 6" key="1">
    <citation type="submission" date="2023-07" db="EMBL/GenBank/DDBJ databases">
        <title>Sorghum-associated microbial communities from plants grown in Nebraska, USA.</title>
        <authorList>
            <person name="Schachtman D."/>
        </authorList>
    </citation>
    <scope>NUCLEOTIDE SEQUENCE [LARGE SCALE GENOMIC DNA]</scope>
    <source>
        <strain evidence="5 6">BE198</strain>
    </source>
</reference>
<evidence type="ECO:0000313" key="5">
    <source>
        <dbReference type="EMBL" id="MDR7135865.1"/>
    </source>
</evidence>
<dbReference type="SUPFAM" id="SSF89550">
    <property type="entry name" value="PHP domain-like"/>
    <property type="match status" value="1"/>
</dbReference>
<dbReference type="EMBL" id="JAVDVY010000003">
    <property type="protein sequence ID" value="MDR7135865.1"/>
    <property type="molecule type" value="Genomic_DNA"/>
</dbReference>